<dbReference type="InterPro" id="IPR027417">
    <property type="entry name" value="P-loop_NTPase"/>
</dbReference>
<dbReference type="PRINTS" id="PR00364">
    <property type="entry name" value="DISEASERSIST"/>
</dbReference>
<keyword evidence="7" id="KW-1185">Reference proteome</keyword>
<dbReference type="Gene3D" id="1.10.8.430">
    <property type="entry name" value="Helical domain of apoptotic protease-activating factors"/>
    <property type="match status" value="1"/>
</dbReference>
<keyword evidence="6" id="KW-0378">Hydrolase</keyword>
<dbReference type="OMA" id="YHEAKCI"/>
<dbReference type="AlphaFoldDB" id="A0A251U1L2"/>
<dbReference type="Pfam" id="PF00931">
    <property type="entry name" value="NB-ARC"/>
    <property type="match status" value="1"/>
</dbReference>
<evidence type="ECO:0000259" key="5">
    <source>
        <dbReference type="Pfam" id="PF24626"/>
    </source>
</evidence>
<dbReference type="GO" id="GO:0043531">
    <property type="term" value="F:ADP binding"/>
    <property type="evidence" value="ECO:0007669"/>
    <property type="project" value="InterPro"/>
</dbReference>
<dbReference type="InterPro" id="IPR042197">
    <property type="entry name" value="Apaf_helical"/>
</dbReference>
<feature type="domain" description="NB-ARC" evidence="3">
    <location>
        <begin position="37"/>
        <end position="206"/>
    </location>
</feature>
<dbReference type="PANTHER" id="PTHR11017:SF340">
    <property type="entry name" value="NB-ARC-RELATED"/>
    <property type="match status" value="1"/>
</dbReference>
<keyword evidence="2" id="KW-0677">Repeat</keyword>
<name>A0A251U1L2_HELAN</name>
<gene>
    <name evidence="6" type="ORF">HannXRQ_Chr08g0209821</name>
</gene>
<evidence type="ECO:0000313" key="6">
    <source>
        <dbReference type="EMBL" id="OTG17238.1"/>
    </source>
</evidence>
<feature type="domain" description="Tf2-1-like SH3-like" evidence="5">
    <location>
        <begin position="439"/>
        <end position="500"/>
    </location>
</feature>
<dbReference type="GO" id="GO:0006952">
    <property type="term" value="P:defense response"/>
    <property type="evidence" value="ECO:0007669"/>
    <property type="project" value="InterPro"/>
</dbReference>
<evidence type="ECO:0000259" key="3">
    <source>
        <dbReference type="Pfam" id="PF00931"/>
    </source>
</evidence>
<evidence type="ECO:0000313" key="7">
    <source>
        <dbReference type="Proteomes" id="UP000215914"/>
    </source>
</evidence>
<dbReference type="InterPro" id="IPR036397">
    <property type="entry name" value="RNaseH_sf"/>
</dbReference>
<dbReference type="Pfam" id="PF23282">
    <property type="entry name" value="WHD_ROQ1"/>
    <property type="match status" value="1"/>
</dbReference>
<dbReference type="EMBL" id="CM007897">
    <property type="protein sequence ID" value="OTG17238.1"/>
    <property type="molecule type" value="Genomic_DNA"/>
</dbReference>
<reference evidence="7" key="1">
    <citation type="journal article" date="2017" name="Nature">
        <title>The sunflower genome provides insights into oil metabolism, flowering and Asterid evolution.</title>
        <authorList>
            <person name="Badouin H."/>
            <person name="Gouzy J."/>
            <person name="Grassa C.J."/>
            <person name="Murat F."/>
            <person name="Staton S.E."/>
            <person name="Cottret L."/>
            <person name="Lelandais-Briere C."/>
            <person name="Owens G.L."/>
            <person name="Carrere S."/>
            <person name="Mayjonade B."/>
            <person name="Legrand L."/>
            <person name="Gill N."/>
            <person name="Kane N.C."/>
            <person name="Bowers J.E."/>
            <person name="Hubner S."/>
            <person name="Bellec A."/>
            <person name="Berard A."/>
            <person name="Berges H."/>
            <person name="Blanchet N."/>
            <person name="Boniface M.C."/>
            <person name="Brunel D."/>
            <person name="Catrice O."/>
            <person name="Chaidir N."/>
            <person name="Claudel C."/>
            <person name="Donnadieu C."/>
            <person name="Faraut T."/>
            <person name="Fievet G."/>
            <person name="Helmstetter N."/>
            <person name="King M."/>
            <person name="Knapp S.J."/>
            <person name="Lai Z."/>
            <person name="Le Paslier M.C."/>
            <person name="Lippi Y."/>
            <person name="Lorenzon L."/>
            <person name="Mandel J.R."/>
            <person name="Marage G."/>
            <person name="Marchand G."/>
            <person name="Marquand E."/>
            <person name="Bret-Mestries E."/>
            <person name="Morien E."/>
            <person name="Nambeesan S."/>
            <person name="Nguyen T."/>
            <person name="Pegot-Espagnet P."/>
            <person name="Pouilly N."/>
            <person name="Raftis F."/>
            <person name="Sallet E."/>
            <person name="Schiex T."/>
            <person name="Thomas J."/>
            <person name="Vandecasteele C."/>
            <person name="Vares D."/>
            <person name="Vear F."/>
            <person name="Vautrin S."/>
            <person name="Crespi M."/>
            <person name="Mangin B."/>
            <person name="Burke J.M."/>
            <person name="Salse J."/>
            <person name="Munos S."/>
            <person name="Vincourt P."/>
            <person name="Rieseberg L.H."/>
            <person name="Langlade N.B."/>
        </authorList>
    </citation>
    <scope>NUCLEOTIDE SEQUENCE [LARGE SCALE GENOMIC DNA]</scope>
    <source>
        <strain evidence="7">cv. SF193</strain>
    </source>
</reference>
<dbReference type="Gene3D" id="3.30.420.10">
    <property type="entry name" value="Ribonuclease H-like superfamily/Ribonuclease H"/>
    <property type="match status" value="1"/>
</dbReference>
<evidence type="ECO:0000256" key="2">
    <source>
        <dbReference type="ARBA" id="ARBA00022737"/>
    </source>
</evidence>
<dbReference type="InParanoid" id="A0A251U1L2"/>
<dbReference type="InterPro" id="IPR002182">
    <property type="entry name" value="NB-ARC"/>
</dbReference>
<protein>
    <submittedName>
        <fullName evidence="6">Putative NB-ARC, P-loop containing nucleoside triphosphate hydrolase</fullName>
    </submittedName>
</protein>
<dbReference type="InterPro" id="IPR044974">
    <property type="entry name" value="Disease_R_plants"/>
</dbReference>
<dbReference type="InterPro" id="IPR058192">
    <property type="entry name" value="WHD_ROQ1-like"/>
</dbReference>
<dbReference type="PANTHER" id="PTHR11017">
    <property type="entry name" value="LEUCINE-RICH REPEAT-CONTAINING PROTEIN"/>
    <property type="match status" value="1"/>
</dbReference>
<dbReference type="SUPFAM" id="SSF52540">
    <property type="entry name" value="P-loop containing nucleoside triphosphate hydrolases"/>
    <property type="match status" value="1"/>
</dbReference>
<dbReference type="Pfam" id="PF24626">
    <property type="entry name" value="SH3_Tf2-1"/>
    <property type="match status" value="1"/>
</dbReference>
<feature type="domain" description="Disease resistance protein Roq1-like winged-helix" evidence="4">
    <location>
        <begin position="274"/>
        <end position="321"/>
    </location>
</feature>
<dbReference type="GO" id="GO:0016787">
    <property type="term" value="F:hydrolase activity"/>
    <property type="evidence" value="ECO:0007669"/>
    <property type="project" value="UniProtKB-KW"/>
</dbReference>
<accession>A0A251U1L2</accession>
<proteinExistence type="predicted"/>
<dbReference type="Gene3D" id="3.40.50.300">
    <property type="entry name" value="P-loop containing nucleotide triphosphate hydrolases"/>
    <property type="match status" value="1"/>
</dbReference>
<organism evidence="6 7">
    <name type="scientific">Helianthus annuus</name>
    <name type="common">Common sunflower</name>
    <dbReference type="NCBI Taxonomy" id="4232"/>
    <lineage>
        <taxon>Eukaryota</taxon>
        <taxon>Viridiplantae</taxon>
        <taxon>Streptophyta</taxon>
        <taxon>Embryophyta</taxon>
        <taxon>Tracheophyta</taxon>
        <taxon>Spermatophyta</taxon>
        <taxon>Magnoliopsida</taxon>
        <taxon>eudicotyledons</taxon>
        <taxon>Gunneridae</taxon>
        <taxon>Pentapetalae</taxon>
        <taxon>asterids</taxon>
        <taxon>campanulids</taxon>
        <taxon>Asterales</taxon>
        <taxon>Asteraceae</taxon>
        <taxon>Asteroideae</taxon>
        <taxon>Heliantheae alliance</taxon>
        <taxon>Heliantheae</taxon>
        <taxon>Helianthus</taxon>
    </lineage>
</organism>
<sequence length="552" mass="62187">MTLTYHEAKCIKEIVGTISSRLPTLTTNVNKDLIGIETRLQDLKSKLKIESGGVRIIGIWGVGGGGKTTLASAAYAEISHRFEAHCLLQNIREESNKHGLEKLQEKFLSLNLKADVKVGNEIEGRSIIERRLRNKSVLVVLDDVDDHKQLEALAGSHAWFGKGSRLIITTRDEHLLTRHADTIYEVSLLSHDEAMELFNKHAYQKDKPIEDYEMLSKDVVSYASGLPLALEILGSFLYDKNKDDWKSALAKLKCIPNVKVTERLKISYDGLEPDHQKLFLDIACFFTRRSMDEAMMVLDACNLHPRIGVKVLIQKSLIKVSDDVFGDKIVVHGNLLRCLVGDHVKAWDQKLCQAEFAHNHAVNRSTGYSPFQIVYSSQPRGPLDLMSLPVSGSVPKKVQDFVEGLHEVHNAVYDHLTQANLKYKQAADQKRRHVEFEEGDFVWAVLTKDRFTVGEYNKLSAKKIGPVEIVEKINPNAYRLKLPSHIRCADVFNVKHLLPYYGESSDDETVGNSRANFVYPGGNDVGPSVEERAILYLEAQDRVRKGPSLKWP</sequence>
<dbReference type="InterPro" id="IPR056924">
    <property type="entry name" value="SH3_Tf2-1"/>
</dbReference>
<keyword evidence="1" id="KW-0433">Leucine-rich repeat</keyword>
<dbReference type="Proteomes" id="UP000215914">
    <property type="component" value="Chromosome 8"/>
</dbReference>
<evidence type="ECO:0000256" key="1">
    <source>
        <dbReference type="ARBA" id="ARBA00022614"/>
    </source>
</evidence>
<dbReference type="GO" id="GO:0003676">
    <property type="term" value="F:nucleic acid binding"/>
    <property type="evidence" value="ECO:0007669"/>
    <property type="project" value="InterPro"/>
</dbReference>
<evidence type="ECO:0000259" key="4">
    <source>
        <dbReference type="Pfam" id="PF23282"/>
    </source>
</evidence>